<dbReference type="RefSeq" id="WP_136600195.1">
    <property type="nucleotide sequence ID" value="NZ_STGV01000008.1"/>
</dbReference>
<dbReference type="AlphaFoldDB" id="A0A4S8NSK5"/>
<dbReference type="Pfam" id="PF13379">
    <property type="entry name" value="NMT1_2"/>
    <property type="match status" value="1"/>
</dbReference>
<name>A0A4S8NSK5_9HYPH</name>
<gene>
    <name evidence="1" type="ORF">FAA97_19225</name>
</gene>
<comment type="caution">
    <text evidence="1">The sequence shown here is derived from an EMBL/GenBank/DDBJ whole genome shotgun (WGS) entry which is preliminary data.</text>
</comment>
<dbReference type="Proteomes" id="UP000308828">
    <property type="component" value="Unassembled WGS sequence"/>
</dbReference>
<organism evidence="1 2">
    <name type="scientific">Peteryoungia ipomoeae</name>
    <dbReference type="NCBI Taxonomy" id="1210932"/>
    <lineage>
        <taxon>Bacteria</taxon>
        <taxon>Pseudomonadati</taxon>
        <taxon>Pseudomonadota</taxon>
        <taxon>Alphaproteobacteria</taxon>
        <taxon>Hyphomicrobiales</taxon>
        <taxon>Rhizobiaceae</taxon>
        <taxon>Peteryoungia</taxon>
    </lineage>
</organism>
<evidence type="ECO:0000313" key="1">
    <source>
        <dbReference type="EMBL" id="THV20178.1"/>
    </source>
</evidence>
<dbReference type="PANTHER" id="PTHR30024">
    <property type="entry name" value="ALIPHATIC SULFONATES-BINDING PROTEIN-RELATED"/>
    <property type="match status" value="1"/>
</dbReference>
<proteinExistence type="predicted"/>
<dbReference type="PANTHER" id="PTHR30024:SF46">
    <property type="entry name" value="ABC TRANSPORTER, SUBSTRATE-BINDING LIPOPROTEIN"/>
    <property type="match status" value="1"/>
</dbReference>
<reference evidence="1 2" key="1">
    <citation type="submission" date="2019-04" db="EMBL/GenBank/DDBJ databases">
        <title>Genome sequence of strain shin9-1.</title>
        <authorList>
            <person name="Gao J."/>
            <person name="Sun J."/>
        </authorList>
    </citation>
    <scope>NUCLEOTIDE SEQUENCE [LARGE SCALE GENOMIC DNA]</scope>
    <source>
        <strain evidence="2">shin9-1</strain>
    </source>
</reference>
<dbReference type="OrthoDB" id="9814375at2"/>
<accession>A0A4S8NSK5</accession>
<keyword evidence="2" id="KW-1185">Reference proteome</keyword>
<dbReference type="InterPro" id="IPR027024">
    <property type="entry name" value="UCP027386_ABC_sbc_TM0202"/>
</dbReference>
<evidence type="ECO:0000313" key="2">
    <source>
        <dbReference type="Proteomes" id="UP000308828"/>
    </source>
</evidence>
<dbReference type="SUPFAM" id="SSF53850">
    <property type="entry name" value="Periplasmic binding protein-like II"/>
    <property type="match status" value="1"/>
</dbReference>
<dbReference type="EMBL" id="STGV01000008">
    <property type="protein sequence ID" value="THV20178.1"/>
    <property type="molecule type" value="Genomic_DNA"/>
</dbReference>
<dbReference type="PIRSF" id="PIRSF027386">
    <property type="entry name" value="UCP027386_ABC_sbc_TM0202"/>
    <property type="match status" value="1"/>
</dbReference>
<protein>
    <submittedName>
        <fullName evidence="1">ABC transporter substrate-binding protein</fullName>
    </submittedName>
</protein>
<sequence>MSNAHAAENWTKSAGLASDLSRDVSRRAVCTGIASALALPFLSRSAYAASLESLVLYGPPAGPSITLAYAVGKGLLRDVADKVEFKTWRTPDEMRAGLSSGSMQAVVMPTTVAANLHTRGLGLKLANVMTNGLLYVVSRNDKIADFADLEGQSVTVPFPNDTPELVFDASLARHRMEGKVEVERAGSPIEAVQMLLAGRIDTALLPEPAVSAAIFKAKASGQPLYRVLDMQREWGIVTATTPVMPQAGLALTQSFLDAHPGQAKALLAGLEQAAAEVNANPAAAASQAASALELPWPVLEASIPYSNLVAMNALDARGSIETLLRTVAQSHPEMVGGRMPDASLYL</sequence>
<dbReference type="Gene3D" id="3.40.190.10">
    <property type="entry name" value="Periplasmic binding protein-like II"/>
    <property type="match status" value="2"/>
</dbReference>